<gene>
    <name evidence="2" type="ORF">LXN57_47560</name>
</gene>
<feature type="domain" description="Integrase catalytic" evidence="1">
    <location>
        <begin position="112"/>
        <end position="298"/>
    </location>
</feature>
<evidence type="ECO:0000313" key="2">
    <source>
        <dbReference type="EMBL" id="MCM4085206.1"/>
    </source>
</evidence>
<organism evidence="2 3">
    <name type="scientific">Paractinoplanes hotanensis</name>
    <dbReference type="NCBI Taxonomy" id="2906497"/>
    <lineage>
        <taxon>Bacteria</taxon>
        <taxon>Bacillati</taxon>
        <taxon>Actinomycetota</taxon>
        <taxon>Actinomycetes</taxon>
        <taxon>Micromonosporales</taxon>
        <taxon>Micromonosporaceae</taxon>
        <taxon>Paractinoplanes</taxon>
    </lineage>
</organism>
<dbReference type="RefSeq" id="WP_251804938.1">
    <property type="nucleotide sequence ID" value="NZ_JAMQOL010000111.1"/>
</dbReference>
<comment type="caution">
    <text evidence="2">The sequence shown here is derived from an EMBL/GenBank/DDBJ whole genome shotgun (WGS) entry which is preliminary data.</text>
</comment>
<dbReference type="PROSITE" id="PS50994">
    <property type="entry name" value="INTEGRASE"/>
    <property type="match status" value="1"/>
</dbReference>
<accession>A0ABT0YGK2</accession>
<proteinExistence type="predicted"/>
<evidence type="ECO:0000259" key="1">
    <source>
        <dbReference type="PROSITE" id="PS50994"/>
    </source>
</evidence>
<dbReference type="PANTHER" id="PTHR35004:SF7">
    <property type="entry name" value="INTEGRASE PROTEIN"/>
    <property type="match status" value="1"/>
</dbReference>
<dbReference type="InterPro" id="IPR001584">
    <property type="entry name" value="Integrase_cat-core"/>
</dbReference>
<name>A0ABT0YGK2_9ACTN</name>
<dbReference type="InterPro" id="IPR054353">
    <property type="entry name" value="IstA-like_C"/>
</dbReference>
<sequence>MEIHALRAQGWTISAIARHVGADRKTVRGYLSGARTPGVRARTGPDVFRPFAEYCRIRLADDPHLWAVTLYEEVVGLGYPGGYSTFTRSVRERGLRPHCEPCAAARGRDHAVIEHPAGEETQWDWVELPDPPPGWGVGAHAHLLVGALSHSGRWRGVLADAEDLPHLVEAIDAVARRLGGLTRRWRFDRMATVCSPVSGRMTAQFAGVAKYYQVGVDMCPPRHGNRKGVVEKANHAAAQRWWRTLPDTAGVGEAQAALDRRAAALDDRRRVRDGQRLTVGELADAEGLRPVPALPYPAQLEVVRVVSAQALVAFRGNQYSVGPGMSGQRVTVGHRLGADTITITTGRGAVIAEHRRAPDGAGTTVRAQQHVVALETAVLQAFSDARSCKHKTRRPPSPAAVAEAARLAGLSETGPAARVVIDMAGYAAVADRLARRSTAAADDGDNEQGMA</sequence>
<dbReference type="Gene3D" id="1.10.10.60">
    <property type="entry name" value="Homeodomain-like"/>
    <property type="match status" value="1"/>
</dbReference>
<evidence type="ECO:0000313" key="3">
    <source>
        <dbReference type="Proteomes" id="UP001523216"/>
    </source>
</evidence>
<dbReference type="Pfam" id="PF22483">
    <property type="entry name" value="Mu-transpos_C_2"/>
    <property type="match status" value="1"/>
</dbReference>
<keyword evidence="3" id="KW-1185">Reference proteome</keyword>
<dbReference type="Proteomes" id="UP001523216">
    <property type="component" value="Unassembled WGS sequence"/>
</dbReference>
<reference evidence="2 3" key="1">
    <citation type="submission" date="2022-06" db="EMBL/GenBank/DDBJ databases">
        <title>Actinoplanes abujensis sp. nov., isolated from Nigerian arid soil.</title>
        <authorList>
            <person name="Ding P."/>
        </authorList>
    </citation>
    <scope>NUCLEOTIDE SEQUENCE [LARGE SCALE GENOMIC DNA]</scope>
    <source>
        <strain evidence="3">TRM88002</strain>
    </source>
</reference>
<dbReference type="PANTHER" id="PTHR35004">
    <property type="entry name" value="TRANSPOSASE RV3428C-RELATED"/>
    <property type="match status" value="1"/>
</dbReference>
<protein>
    <recommendedName>
        <fullName evidence="1">Integrase catalytic domain-containing protein</fullName>
    </recommendedName>
</protein>
<dbReference type="EMBL" id="JAMQOL010000111">
    <property type="protein sequence ID" value="MCM4085206.1"/>
    <property type="molecule type" value="Genomic_DNA"/>
</dbReference>